<proteinExistence type="predicted"/>
<dbReference type="Pfam" id="PF01288">
    <property type="entry name" value="HPPK"/>
    <property type="match status" value="1"/>
</dbReference>
<dbReference type="AlphaFoldDB" id="A0A1D2QRR3"/>
<dbReference type="Gene3D" id="3.30.70.560">
    <property type="entry name" value="7,8-Dihydro-6-hydroxymethylpterin-pyrophosphokinase HPPK"/>
    <property type="match status" value="1"/>
</dbReference>
<dbReference type="GO" id="GO:0016301">
    <property type="term" value="F:kinase activity"/>
    <property type="evidence" value="ECO:0007669"/>
    <property type="project" value="UniProtKB-KW"/>
</dbReference>
<evidence type="ECO:0000256" key="7">
    <source>
        <dbReference type="ARBA" id="ARBA00022909"/>
    </source>
</evidence>
<dbReference type="STRING" id="62101.AB835_04330"/>
<feature type="domain" description="7,8-dihydro-6-hydroxymethylpterin-pyrophosphokinase" evidence="8">
    <location>
        <begin position="9"/>
        <end position="135"/>
    </location>
</feature>
<dbReference type="SUPFAM" id="SSF55083">
    <property type="entry name" value="6-hydroxymethyl-7,8-dihydropterin pyrophosphokinase, HPPK"/>
    <property type="match status" value="1"/>
</dbReference>
<dbReference type="EMBL" id="MDLC01000011">
    <property type="protein sequence ID" value="ODS24262.1"/>
    <property type="molecule type" value="Genomic_DNA"/>
</dbReference>
<evidence type="ECO:0000256" key="2">
    <source>
        <dbReference type="ARBA" id="ARBA00013253"/>
    </source>
</evidence>
<dbReference type="GO" id="GO:0005524">
    <property type="term" value="F:ATP binding"/>
    <property type="evidence" value="ECO:0007669"/>
    <property type="project" value="UniProtKB-KW"/>
</dbReference>
<evidence type="ECO:0000313" key="9">
    <source>
        <dbReference type="EMBL" id="ODS24262.1"/>
    </source>
</evidence>
<keyword evidence="7" id="KW-0289">Folate biosynthesis</keyword>
<protein>
    <recommendedName>
        <fullName evidence="2">2-amino-4-hydroxy-6-hydroxymethyldihydropteridine diphosphokinase</fullName>
        <ecNumber evidence="2">2.7.6.3</ecNumber>
    </recommendedName>
</protein>
<comment type="caution">
    <text evidence="9">The sequence shown here is derived from an EMBL/GenBank/DDBJ whole genome shotgun (WGS) entry which is preliminary data.</text>
</comment>
<sequence>MKFADNQVVVSLGSNHHSEQNVVIALDALYETFGKLKVASIYNVPPYGSNVNQPQENPRHYLNTVVSFCSDCSVAEVQSVLRQIEAQCGRDRSTDLVAMDIDFLFYGDQKDGASVPRIDALQCAYVLKPLAEIFPHIVPPLLEKSFSQLWECFEGQQELHAVDFVWQQQLISVAPPCVAMSFN</sequence>
<dbReference type="InterPro" id="IPR000550">
    <property type="entry name" value="Hppk"/>
</dbReference>
<dbReference type="PANTHER" id="PTHR43071:SF2">
    <property type="entry name" value="2-AMINO-4-HYDROXY-6-HYDROXYMETHYLDIHYDROPTERIDINE PYROPHOSPHOKINASE"/>
    <property type="match status" value="1"/>
</dbReference>
<keyword evidence="3" id="KW-0808">Transferase</keyword>
<accession>A0A1D2QRR3</accession>
<evidence type="ECO:0000256" key="4">
    <source>
        <dbReference type="ARBA" id="ARBA00022741"/>
    </source>
</evidence>
<dbReference type="InterPro" id="IPR035907">
    <property type="entry name" value="Hppk_sf"/>
</dbReference>
<evidence type="ECO:0000256" key="6">
    <source>
        <dbReference type="ARBA" id="ARBA00022840"/>
    </source>
</evidence>
<evidence type="ECO:0000256" key="5">
    <source>
        <dbReference type="ARBA" id="ARBA00022777"/>
    </source>
</evidence>
<evidence type="ECO:0000259" key="8">
    <source>
        <dbReference type="Pfam" id="PF01288"/>
    </source>
</evidence>
<dbReference type="GO" id="GO:0046656">
    <property type="term" value="P:folic acid biosynthetic process"/>
    <property type="evidence" value="ECO:0007669"/>
    <property type="project" value="UniProtKB-KW"/>
</dbReference>
<comment type="pathway">
    <text evidence="1">Cofactor biosynthesis; tetrahydrofolate biosynthesis; 2-amino-4-hydroxy-6-hydroxymethyl-7,8-dihydropteridine diphosphate from 7,8-dihydroneopterin triphosphate: step 4/4.</text>
</comment>
<dbReference type="EC" id="2.7.6.3" evidence="2"/>
<organism evidence="9 10">
    <name type="scientific">Candidatus Endobugula sertula</name>
    <name type="common">Bugula neritina bacterial symbiont</name>
    <dbReference type="NCBI Taxonomy" id="62101"/>
    <lineage>
        <taxon>Bacteria</taxon>
        <taxon>Pseudomonadati</taxon>
        <taxon>Pseudomonadota</taxon>
        <taxon>Gammaproteobacteria</taxon>
        <taxon>Cellvibrionales</taxon>
        <taxon>Cellvibrionaceae</taxon>
        <taxon>Candidatus Endobugula</taxon>
    </lineage>
</organism>
<dbReference type="GO" id="GO:0003848">
    <property type="term" value="F:2-amino-4-hydroxy-6-hydroxymethyldihydropteridine diphosphokinase activity"/>
    <property type="evidence" value="ECO:0007669"/>
    <property type="project" value="UniProtKB-EC"/>
</dbReference>
<name>A0A1D2QRR3_9GAMM</name>
<dbReference type="UniPathway" id="UPA00077">
    <property type="reaction ID" value="UER00155"/>
</dbReference>
<keyword evidence="5" id="KW-0418">Kinase</keyword>
<keyword evidence="6" id="KW-0067">ATP-binding</keyword>
<evidence type="ECO:0000313" key="10">
    <source>
        <dbReference type="Proteomes" id="UP000242502"/>
    </source>
</evidence>
<dbReference type="PANTHER" id="PTHR43071">
    <property type="entry name" value="2-AMINO-4-HYDROXY-6-HYDROXYMETHYLDIHYDROPTERIDINE PYROPHOSPHOKINASE"/>
    <property type="match status" value="1"/>
</dbReference>
<reference evidence="9 10" key="1">
    <citation type="journal article" date="2016" name="Appl. Environ. Microbiol.">
        <title>Lack of Overt Genome Reduction in the Bryostatin-Producing Bryozoan Symbiont "Candidatus Endobugula sertula".</title>
        <authorList>
            <person name="Miller I.J."/>
            <person name="Vanee N."/>
            <person name="Fong S.S."/>
            <person name="Lim-Fong G.E."/>
            <person name="Kwan J.C."/>
        </authorList>
    </citation>
    <scope>NUCLEOTIDE SEQUENCE [LARGE SCALE GENOMIC DNA]</scope>
    <source>
        <strain evidence="9">AB1-4</strain>
    </source>
</reference>
<evidence type="ECO:0000256" key="3">
    <source>
        <dbReference type="ARBA" id="ARBA00022679"/>
    </source>
</evidence>
<dbReference type="GO" id="GO:0046654">
    <property type="term" value="P:tetrahydrofolate biosynthetic process"/>
    <property type="evidence" value="ECO:0007669"/>
    <property type="project" value="UniProtKB-UniPathway"/>
</dbReference>
<gene>
    <name evidence="9" type="ORF">AB835_04330</name>
</gene>
<dbReference type="Proteomes" id="UP000242502">
    <property type="component" value="Unassembled WGS sequence"/>
</dbReference>
<evidence type="ECO:0000256" key="1">
    <source>
        <dbReference type="ARBA" id="ARBA00005051"/>
    </source>
</evidence>
<keyword evidence="4" id="KW-0547">Nucleotide-binding</keyword>